<name>A0A561WBM7_ACTTI</name>
<dbReference type="RefSeq" id="WP_122979916.1">
    <property type="nucleotide sequence ID" value="NZ_BOMX01000160.1"/>
</dbReference>
<dbReference type="OrthoDB" id="3653265at2"/>
<dbReference type="InterPro" id="IPR038732">
    <property type="entry name" value="HpyO/CreE_NAD-binding"/>
</dbReference>
<dbReference type="InterPro" id="IPR036188">
    <property type="entry name" value="FAD/NAD-bd_sf"/>
</dbReference>
<evidence type="ECO:0000259" key="2">
    <source>
        <dbReference type="Pfam" id="PF13454"/>
    </source>
</evidence>
<dbReference type="EMBL" id="VIWY01000003">
    <property type="protein sequence ID" value="TWG21270.1"/>
    <property type="molecule type" value="Genomic_DNA"/>
</dbReference>
<dbReference type="Pfam" id="PF13454">
    <property type="entry name" value="NAD_binding_9"/>
    <property type="match status" value="1"/>
</dbReference>
<dbReference type="SUPFAM" id="SSF51905">
    <property type="entry name" value="FAD/NAD(P)-binding domain"/>
    <property type="match status" value="1"/>
</dbReference>
<keyword evidence="4" id="KW-1185">Reference proteome</keyword>
<accession>A0A561WBM7</accession>
<dbReference type="InterPro" id="IPR052189">
    <property type="entry name" value="L-asp_N-monooxygenase_NS-form"/>
</dbReference>
<organism evidence="3 4">
    <name type="scientific">Actinoplanes teichomyceticus</name>
    <dbReference type="NCBI Taxonomy" id="1867"/>
    <lineage>
        <taxon>Bacteria</taxon>
        <taxon>Bacillati</taxon>
        <taxon>Actinomycetota</taxon>
        <taxon>Actinomycetes</taxon>
        <taxon>Micromonosporales</taxon>
        <taxon>Micromonosporaceae</taxon>
        <taxon>Actinoplanes</taxon>
    </lineage>
</organism>
<comment type="caution">
    <text evidence="3">The sequence shown here is derived from an EMBL/GenBank/DDBJ whole genome shotgun (WGS) entry which is preliminary data.</text>
</comment>
<dbReference type="PANTHER" id="PTHR40254">
    <property type="entry name" value="BLR0577 PROTEIN"/>
    <property type="match status" value="1"/>
</dbReference>
<feature type="domain" description="FAD-dependent urate hydroxylase HpyO/Asp monooxygenase CreE-like FAD/NAD(P)-binding" evidence="2">
    <location>
        <begin position="10"/>
        <end position="189"/>
    </location>
</feature>
<evidence type="ECO:0000256" key="1">
    <source>
        <dbReference type="SAM" id="MobiDB-lite"/>
    </source>
</evidence>
<feature type="compositionally biased region" description="Low complexity" evidence="1">
    <location>
        <begin position="620"/>
        <end position="636"/>
    </location>
</feature>
<dbReference type="Proteomes" id="UP000320239">
    <property type="component" value="Unassembled WGS sequence"/>
</dbReference>
<protein>
    <submittedName>
        <fullName evidence="3">FAD-NAD(P)-binding protein</fullName>
    </submittedName>
</protein>
<sequence length="636" mass="67991">MSADDTLAVAIVGMGPRGLAVLERIARNAAGDPTRRVRVDVVDPYPPGAGRVWRTDQSSVLLMNTPAARTTVFADRAVAIEGDLREGPTLYEWARFQVLLGDLSGFPADVADELRALEPDSSATRRLFGHYLDWAYRHVLATSGDNVTIHAHATLAVALWDEPDGRQCLLLQTGDRIAGLDAVVLAQGHYPVTPTGEEQRLAGFAVEQGLTYVLPANPADVDLSMVRPGEPTLLRGVGMCLSDYLALLTEGRAGRYVRDDRGRLDYLPSGLEPRLLVGSRWGLPGPAGGRDPRAGRRRRAGAPLDLGADAWPRIAKEVETAFYTALLRRDVCDCTARAFQADYLAVAWRSPAERDILERYPISRRWSWDDIGYPGDGPVFAGPDELREWLLDRLDPRPDPTGDDGPIEAAVGVLDDLRDEVRLALGPGGLTDAGRRRLDQWYTPINALLGLGLPAARTEQLAALIRAGVVQPAGADLHVEPHPDRAAFLVTSAQTPGVRHQVTGMIEARLPRTDLRRTADPLLSWMLANRTCAVEETTDPTGAPYVTGAVAVTGRPFRPVTAAGQAHPRRFVFGVPPEGVCWSSAGGARPGVSPATLADADAISLAVLGIAGGVEGRAGDGTPATAPAAYAEDGAA</sequence>
<dbReference type="PANTHER" id="PTHR40254:SF1">
    <property type="entry name" value="BLR0577 PROTEIN"/>
    <property type="match status" value="1"/>
</dbReference>
<evidence type="ECO:0000313" key="3">
    <source>
        <dbReference type="EMBL" id="TWG21270.1"/>
    </source>
</evidence>
<reference evidence="3 4" key="1">
    <citation type="submission" date="2019-06" db="EMBL/GenBank/DDBJ databases">
        <title>Sequencing the genomes of 1000 actinobacteria strains.</title>
        <authorList>
            <person name="Klenk H.-P."/>
        </authorList>
    </citation>
    <scope>NUCLEOTIDE SEQUENCE [LARGE SCALE GENOMIC DNA]</scope>
    <source>
        <strain evidence="3 4">DSM 43866</strain>
    </source>
</reference>
<feature type="region of interest" description="Disordered" evidence="1">
    <location>
        <begin position="616"/>
        <end position="636"/>
    </location>
</feature>
<dbReference type="AlphaFoldDB" id="A0A561WBM7"/>
<proteinExistence type="predicted"/>
<evidence type="ECO:0000313" key="4">
    <source>
        <dbReference type="Proteomes" id="UP000320239"/>
    </source>
</evidence>
<gene>
    <name evidence="3" type="ORF">FHX34_103808</name>
</gene>